<dbReference type="InterPro" id="IPR002876">
    <property type="entry name" value="Transcrip_reg_TACO1-like"/>
</dbReference>
<dbReference type="Gene3D" id="1.10.10.200">
    <property type="match status" value="1"/>
</dbReference>
<dbReference type="EMBL" id="CP047901">
    <property type="protein sequence ID" value="QHO63682.1"/>
    <property type="molecule type" value="Genomic_DNA"/>
</dbReference>
<dbReference type="PANTHER" id="PTHR12532">
    <property type="entry name" value="TRANSLATIONAL ACTIVATOR OF CYTOCHROME C OXIDASE 1"/>
    <property type="match status" value="1"/>
</dbReference>
<evidence type="ECO:0000259" key="6">
    <source>
        <dbReference type="Pfam" id="PF01709"/>
    </source>
</evidence>
<keyword evidence="9" id="KW-1185">Reference proteome</keyword>
<sequence>MSGHSKWSTIKHKKAVVDAKRGKTFTKVARMITIAVKEGNSGDPAINPTLRLAIDKAREANMPNDNIRRAIDRGLGKGSEGKMEEIVYEGYGVGGVGVIVKVLTDNRNRTSAEIKNIFDKNGGSLGAPGSVAYLKTIEPTPKITLEGKDKDAAERLIETLDEHDDVVEVWSNLA</sequence>
<evidence type="ECO:0000256" key="3">
    <source>
        <dbReference type="ARBA" id="ARBA00023015"/>
    </source>
</evidence>
<dbReference type="GO" id="GO:0005829">
    <property type="term" value="C:cytosol"/>
    <property type="evidence" value="ECO:0007669"/>
    <property type="project" value="TreeGrafter"/>
</dbReference>
<dbReference type="InterPro" id="IPR029072">
    <property type="entry name" value="YebC-like"/>
</dbReference>
<dbReference type="Pfam" id="PF20772">
    <property type="entry name" value="TACO1_YebC_N"/>
    <property type="match status" value="1"/>
</dbReference>
<evidence type="ECO:0000256" key="4">
    <source>
        <dbReference type="ARBA" id="ARBA00023125"/>
    </source>
</evidence>
<reference evidence="9" key="1">
    <citation type="journal article" date="2020" name="Microorganisms">
        <title>Complete Genome of a Member of a New Bacterial Lineage in the Microgenomates Group Reveals an Unusual Nucleotide Composition Disparity Between Two Strands of DNA and Limited Metabolic Potential.</title>
        <authorList>
            <person name="Kadnikov V.V."/>
            <person name="Mardanov A.V."/>
            <person name="Beletsky A.V."/>
            <person name="Karnachuk O.V."/>
            <person name="Ravin N.V."/>
        </authorList>
    </citation>
    <scope>NUCLEOTIDE SEQUENCE [LARGE SCALE GENOMIC DNA]</scope>
</reference>
<keyword evidence="5" id="KW-0804">Transcription</keyword>
<dbReference type="Gene3D" id="3.30.70.980">
    <property type="match status" value="1"/>
</dbReference>
<accession>A0A857NCX9</accession>
<organism evidence="8 9">
    <name type="scientific">Candidatus Chazhemtobacterium aquaticus</name>
    <dbReference type="NCBI Taxonomy" id="2715735"/>
    <lineage>
        <taxon>Bacteria</taxon>
        <taxon>Candidatus Chazhemtobacteraceae</taxon>
        <taxon>Candidatus Chazhemtobacterium</taxon>
    </lineage>
</organism>
<gene>
    <name evidence="8" type="ORF">MICH65_0701</name>
</gene>
<evidence type="ECO:0000313" key="8">
    <source>
        <dbReference type="EMBL" id="QHO63682.1"/>
    </source>
</evidence>
<dbReference type="PANTHER" id="PTHR12532:SF6">
    <property type="entry name" value="TRANSCRIPTIONAL REGULATORY PROTEIN YEBC-RELATED"/>
    <property type="match status" value="1"/>
</dbReference>
<dbReference type="RefSeq" id="WP_161932051.1">
    <property type="nucleotide sequence ID" value="NZ_CP047901.1"/>
</dbReference>
<evidence type="ECO:0000313" key="9">
    <source>
        <dbReference type="Proteomes" id="UP000463983"/>
    </source>
</evidence>
<dbReference type="InterPro" id="IPR049083">
    <property type="entry name" value="TACO1_YebC_N"/>
</dbReference>
<name>A0A857NCX9_9BACT</name>
<feature type="domain" description="TACO1/YebC-like second and third" evidence="6">
    <location>
        <begin position="83"/>
        <end position="134"/>
    </location>
</feature>
<dbReference type="Proteomes" id="UP000463983">
    <property type="component" value="Chromosome"/>
</dbReference>
<dbReference type="InterPro" id="IPR026564">
    <property type="entry name" value="Transcrip_reg_TACO1-like_dom3"/>
</dbReference>
<dbReference type="AlphaFoldDB" id="A0A857NCX9"/>
<protein>
    <submittedName>
        <fullName evidence="8">Putative transcriptional regulatory protein YebC</fullName>
    </submittedName>
</protein>
<dbReference type="FunFam" id="1.10.10.200:FF:000002">
    <property type="entry name" value="Probable transcriptional regulatory protein CLM62_37755"/>
    <property type="match status" value="1"/>
</dbReference>
<evidence type="ECO:0000259" key="7">
    <source>
        <dbReference type="Pfam" id="PF20772"/>
    </source>
</evidence>
<dbReference type="SUPFAM" id="SSF75625">
    <property type="entry name" value="YebC-like"/>
    <property type="match status" value="1"/>
</dbReference>
<evidence type="ECO:0000256" key="5">
    <source>
        <dbReference type="ARBA" id="ARBA00023163"/>
    </source>
</evidence>
<comment type="similarity">
    <text evidence="1">Belongs to the TACO1 family.</text>
</comment>
<evidence type="ECO:0000256" key="2">
    <source>
        <dbReference type="ARBA" id="ARBA00022490"/>
    </source>
</evidence>
<dbReference type="Pfam" id="PF01709">
    <property type="entry name" value="Transcrip_reg"/>
    <property type="match status" value="1"/>
</dbReference>
<feature type="domain" description="TACO1/YebC-like N-terminal" evidence="7">
    <location>
        <begin position="5"/>
        <end position="77"/>
    </location>
</feature>
<keyword evidence="3" id="KW-0805">Transcription regulation</keyword>
<dbReference type="InterPro" id="IPR017856">
    <property type="entry name" value="Integrase-like_N"/>
</dbReference>
<proteinExistence type="inferred from homology"/>
<dbReference type="InterPro" id="IPR048300">
    <property type="entry name" value="TACO1_YebC-like_2nd/3rd_dom"/>
</dbReference>
<keyword evidence="4" id="KW-0238">DNA-binding</keyword>
<evidence type="ECO:0000256" key="1">
    <source>
        <dbReference type="ARBA" id="ARBA00008724"/>
    </source>
</evidence>
<dbReference type="GO" id="GO:0003677">
    <property type="term" value="F:DNA binding"/>
    <property type="evidence" value="ECO:0007669"/>
    <property type="project" value="UniProtKB-KW"/>
</dbReference>
<dbReference type="KEGG" id="caqa:MICH65_0701"/>
<keyword evidence="2" id="KW-0963">Cytoplasm</keyword>